<dbReference type="FunCoup" id="A0A3G9J678">
    <property type="interactions" value="339"/>
</dbReference>
<name>A0A3G9J678_9FIRM</name>
<comment type="subcellular location">
    <subcellularLocation>
        <location evidence="3">Cytoplasm</location>
    </subcellularLocation>
</comment>
<keyword evidence="3" id="KW-0349">Heme</keyword>
<keyword evidence="3" id="KW-0004">4Fe-4S</keyword>
<dbReference type="InterPro" id="IPR023404">
    <property type="entry name" value="rSAM_horseshoe"/>
</dbReference>
<protein>
    <recommendedName>
        <fullName evidence="2 3">Heme chaperone HemW</fullName>
    </recommendedName>
</protein>
<evidence type="ECO:0000256" key="3">
    <source>
        <dbReference type="RuleBase" id="RU364116"/>
    </source>
</evidence>
<keyword evidence="3" id="KW-0949">S-adenosyl-L-methionine</keyword>
<dbReference type="SFLD" id="SFLDS00029">
    <property type="entry name" value="Radical_SAM"/>
    <property type="match status" value="1"/>
</dbReference>
<dbReference type="PROSITE" id="PS51918">
    <property type="entry name" value="RADICAL_SAM"/>
    <property type="match status" value="1"/>
</dbReference>
<keyword evidence="3" id="KW-0963">Cytoplasm</keyword>
<dbReference type="InterPro" id="IPR058240">
    <property type="entry name" value="rSAM_sf"/>
</dbReference>
<dbReference type="PANTHER" id="PTHR13932">
    <property type="entry name" value="COPROPORPHYRINIGEN III OXIDASE"/>
    <property type="match status" value="1"/>
</dbReference>
<dbReference type="InterPro" id="IPR004559">
    <property type="entry name" value="HemW-like"/>
</dbReference>
<dbReference type="SFLD" id="SFLDG01082">
    <property type="entry name" value="B12-binding_domain_containing"/>
    <property type="match status" value="1"/>
</dbReference>
<dbReference type="KEGG" id="ebm:SG0102_10560"/>
<dbReference type="InterPro" id="IPR010723">
    <property type="entry name" value="HemN_C"/>
</dbReference>
<evidence type="ECO:0000256" key="1">
    <source>
        <dbReference type="ARBA" id="ARBA00006100"/>
    </source>
</evidence>
<feature type="domain" description="Radical SAM core" evidence="4">
    <location>
        <begin position="1"/>
        <end position="224"/>
    </location>
</feature>
<dbReference type="SFLD" id="SFLDG01065">
    <property type="entry name" value="anaerobic_coproporphyrinogen-I"/>
    <property type="match status" value="1"/>
</dbReference>
<dbReference type="InParanoid" id="A0A3G9J678"/>
<comment type="function">
    <text evidence="3">Probably acts as a heme chaperone, transferring heme to an unknown acceptor. Binds one molecule of heme per monomer, possibly covalently. Binds 1 [4Fe-4S] cluster. The cluster is coordinated with 3 cysteines and an exchangeable S-adenosyl-L-methionine.</text>
</comment>
<keyword evidence="3" id="KW-0411">Iron-sulfur</keyword>
<dbReference type="Gene3D" id="3.80.30.20">
    <property type="entry name" value="tm_1862 like domain"/>
    <property type="match status" value="1"/>
</dbReference>
<dbReference type="GO" id="GO:0006779">
    <property type="term" value="P:porphyrin-containing compound biosynthetic process"/>
    <property type="evidence" value="ECO:0007669"/>
    <property type="project" value="InterPro"/>
</dbReference>
<sequence>MKTTSALYVHIPFCDSICSYCDFCKVFYNEKMVDDYLTALEKEAQTLQGTMTTIYIGGGTPSSLSLAQLARLMHILAPFCDAHTLEYTMEANPESVTLEKLQLLAHYGVNRLSLGVQSFQPHLIKAIERHHHQQMVIDVLKMAQDYIPSLSIDMMYGLPGQTLADLKKDLAVIDTLPITHLSYYDLILEAGTKLSHTSYQGIDEDLDDAMETQIHHHLELLGYHQYEVSNYALGNHESMHNKVYWHYDNYYGIGAGASSKIDDCMIDHSRALLKYLRGEDITHVTKLSKEDTMFNHLMMSLRLVEGLDLTEFTRRYGKRVQEVYQEPLKKHLSLGNLVIDDNHLKTTPKSLRYLNSILIDFLD</sequence>
<dbReference type="NCBIfam" id="TIGR00539">
    <property type="entry name" value="hemN_rel"/>
    <property type="match status" value="1"/>
</dbReference>
<dbReference type="GO" id="GO:0051539">
    <property type="term" value="F:4 iron, 4 sulfur cluster binding"/>
    <property type="evidence" value="ECO:0007669"/>
    <property type="project" value="UniProtKB-UniRule"/>
</dbReference>
<dbReference type="GO" id="GO:0004109">
    <property type="term" value="F:coproporphyrinogen oxidase activity"/>
    <property type="evidence" value="ECO:0007669"/>
    <property type="project" value="InterPro"/>
</dbReference>
<keyword evidence="3" id="KW-0408">Iron</keyword>
<dbReference type="GO" id="GO:0005737">
    <property type="term" value="C:cytoplasm"/>
    <property type="evidence" value="ECO:0007669"/>
    <property type="project" value="UniProtKB-SubCell"/>
</dbReference>
<evidence type="ECO:0000313" key="5">
    <source>
        <dbReference type="EMBL" id="BBH26122.1"/>
    </source>
</evidence>
<organism evidence="5 6">
    <name type="scientific">Intestinibaculum porci</name>
    <dbReference type="NCBI Taxonomy" id="2487118"/>
    <lineage>
        <taxon>Bacteria</taxon>
        <taxon>Bacillati</taxon>
        <taxon>Bacillota</taxon>
        <taxon>Erysipelotrichia</taxon>
        <taxon>Erysipelotrichales</taxon>
        <taxon>Erysipelotrichaceae</taxon>
        <taxon>Intestinibaculum</taxon>
    </lineage>
</organism>
<evidence type="ECO:0000259" key="4">
    <source>
        <dbReference type="PROSITE" id="PS51918"/>
    </source>
</evidence>
<dbReference type="SUPFAM" id="SSF102114">
    <property type="entry name" value="Radical SAM enzymes"/>
    <property type="match status" value="1"/>
</dbReference>
<proteinExistence type="inferred from homology"/>
<reference evidence="5 6" key="1">
    <citation type="submission" date="2018-11" db="EMBL/GenBank/DDBJ databases">
        <title>Novel Erysipelotrichaceae bacterium isolated from small intestine of a swine.</title>
        <authorList>
            <person name="Kim J.S."/>
            <person name="Choe H."/>
            <person name="Lee Y.R."/>
            <person name="Kim K.M."/>
            <person name="Park D.S."/>
        </authorList>
    </citation>
    <scope>NUCLEOTIDE SEQUENCE [LARGE SCALE GENOMIC DNA]</scope>
    <source>
        <strain evidence="5 6">SG0102</strain>
    </source>
</reference>
<gene>
    <name evidence="5" type="ORF">SG0102_10560</name>
</gene>
<dbReference type="Pfam" id="PF04055">
    <property type="entry name" value="Radical_SAM"/>
    <property type="match status" value="1"/>
</dbReference>
<dbReference type="AlphaFoldDB" id="A0A3G9J678"/>
<dbReference type="Proteomes" id="UP000268059">
    <property type="component" value="Chromosome"/>
</dbReference>
<dbReference type="SFLD" id="SFLDF00288">
    <property type="entry name" value="HemN-like__clustered_with_nucl"/>
    <property type="match status" value="1"/>
</dbReference>
<dbReference type="SFLD" id="SFLDF00562">
    <property type="entry name" value="HemN-like__clustered_with_heat"/>
    <property type="match status" value="1"/>
</dbReference>
<evidence type="ECO:0000256" key="2">
    <source>
        <dbReference type="ARBA" id="ARBA00017228"/>
    </source>
</evidence>
<dbReference type="InterPro" id="IPR007197">
    <property type="entry name" value="rSAM"/>
</dbReference>
<dbReference type="GO" id="GO:0046872">
    <property type="term" value="F:metal ion binding"/>
    <property type="evidence" value="ECO:0007669"/>
    <property type="project" value="UniProtKB-UniRule"/>
</dbReference>
<dbReference type="EMBL" id="AP019309">
    <property type="protein sequence ID" value="BBH26122.1"/>
    <property type="molecule type" value="Genomic_DNA"/>
</dbReference>
<dbReference type="SMART" id="SM00729">
    <property type="entry name" value="Elp3"/>
    <property type="match status" value="1"/>
</dbReference>
<evidence type="ECO:0000313" key="6">
    <source>
        <dbReference type="Proteomes" id="UP000268059"/>
    </source>
</evidence>
<keyword evidence="3" id="KW-0479">Metal-binding</keyword>
<dbReference type="InterPro" id="IPR034505">
    <property type="entry name" value="Coproporphyrinogen-III_oxidase"/>
</dbReference>
<keyword evidence="3" id="KW-0143">Chaperone</keyword>
<comment type="similarity">
    <text evidence="1">Belongs to the anaerobic coproporphyrinogen-III oxidase family. HemW subfamily.</text>
</comment>
<accession>A0A3G9J678</accession>
<dbReference type="InterPro" id="IPR006638">
    <property type="entry name" value="Elp3/MiaA/NifB-like_rSAM"/>
</dbReference>
<keyword evidence="6" id="KW-1185">Reference proteome</keyword>
<dbReference type="PANTHER" id="PTHR13932:SF5">
    <property type="entry name" value="RADICAL S-ADENOSYL METHIONINE DOMAIN-CONTAINING PROTEIN 1, MITOCHONDRIAL"/>
    <property type="match status" value="1"/>
</dbReference>
<dbReference type="Pfam" id="PF06969">
    <property type="entry name" value="HemN_C"/>
    <property type="match status" value="1"/>
</dbReference>